<gene>
    <name evidence="6 7" type="primary">purS</name>
    <name evidence="7" type="ORF">ACFODW_14335</name>
</gene>
<comment type="catalytic activity">
    <reaction evidence="6">
        <text>N(2)-formyl-N(1)-(5-phospho-beta-D-ribosyl)glycinamide + L-glutamine + ATP + H2O = 2-formamido-N(1)-(5-O-phospho-beta-D-ribosyl)acetamidine + L-glutamate + ADP + phosphate + H(+)</text>
        <dbReference type="Rhea" id="RHEA:17129"/>
        <dbReference type="ChEBI" id="CHEBI:15377"/>
        <dbReference type="ChEBI" id="CHEBI:15378"/>
        <dbReference type="ChEBI" id="CHEBI:29985"/>
        <dbReference type="ChEBI" id="CHEBI:30616"/>
        <dbReference type="ChEBI" id="CHEBI:43474"/>
        <dbReference type="ChEBI" id="CHEBI:58359"/>
        <dbReference type="ChEBI" id="CHEBI:147286"/>
        <dbReference type="ChEBI" id="CHEBI:147287"/>
        <dbReference type="ChEBI" id="CHEBI:456216"/>
        <dbReference type="EC" id="6.3.5.3"/>
    </reaction>
</comment>
<keyword evidence="4 6" id="KW-0658">Purine biosynthesis</keyword>
<evidence type="ECO:0000256" key="4">
    <source>
        <dbReference type="ARBA" id="ARBA00022755"/>
    </source>
</evidence>
<dbReference type="PANTHER" id="PTHR34696:SF1">
    <property type="entry name" value="PHOSPHORIBOSYLFORMYLGLYCINAMIDINE SYNTHASE SUBUNIT PURS"/>
    <property type="match status" value="1"/>
</dbReference>
<keyword evidence="3 6" id="KW-0547">Nucleotide-binding</keyword>
<dbReference type="Pfam" id="PF02700">
    <property type="entry name" value="PurS"/>
    <property type="match status" value="1"/>
</dbReference>
<dbReference type="GO" id="GO:0004642">
    <property type="term" value="F:phosphoribosylformylglycinamidine synthase activity"/>
    <property type="evidence" value="ECO:0007669"/>
    <property type="project" value="UniProtKB-EC"/>
</dbReference>
<sequence>MVKVTVHVTLRQGVLDPQGKAIKDSLNSLGYAEVEDARVGKSIELMVEEGPDLEARVEEMCKKLLANPVMEDYRIEVEGAVRS</sequence>
<keyword evidence="1 6" id="KW-0963">Cytoplasm</keyword>
<comment type="caution">
    <text evidence="7">The sequence shown here is derived from an EMBL/GenBank/DDBJ whole genome shotgun (WGS) entry which is preliminary data.</text>
</comment>
<dbReference type="HAMAP" id="MF_01926">
    <property type="entry name" value="PurS"/>
    <property type="match status" value="1"/>
</dbReference>
<dbReference type="InterPro" id="IPR036604">
    <property type="entry name" value="PurS-like_sf"/>
</dbReference>
<organism evidence="7 8">
    <name type="scientific">Virgibacillus sediminis</name>
    <dbReference type="NCBI Taxonomy" id="202260"/>
    <lineage>
        <taxon>Bacteria</taxon>
        <taxon>Bacillati</taxon>
        <taxon>Bacillota</taxon>
        <taxon>Bacilli</taxon>
        <taxon>Bacillales</taxon>
        <taxon>Bacillaceae</taxon>
        <taxon>Virgibacillus</taxon>
    </lineage>
</organism>
<keyword evidence="8" id="KW-1185">Reference proteome</keyword>
<comment type="pathway">
    <text evidence="6">Purine metabolism; IMP biosynthesis via de novo pathway; 5-amino-1-(5-phospho-D-ribosyl)imidazole from N(2)-formyl-N(1)-(5-phospho-D-ribosyl)glycinamide: step 1/2.</text>
</comment>
<evidence type="ECO:0000256" key="6">
    <source>
        <dbReference type="HAMAP-Rule" id="MF_01926"/>
    </source>
</evidence>
<reference evidence="8" key="1">
    <citation type="journal article" date="2019" name="Int. J. Syst. Evol. Microbiol.">
        <title>The Global Catalogue of Microorganisms (GCM) 10K type strain sequencing project: providing services to taxonomists for standard genome sequencing and annotation.</title>
        <authorList>
            <consortium name="The Broad Institute Genomics Platform"/>
            <consortium name="The Broad Institute Genome Sequencing Center for Infectious Disease"/>
            <person name="Wu L."/>
            <person name="Ma J."/>
        </authorList>
    </citation>
    <scope>NUCLEOTIDE SEQUENCE [LARGE SCALE GENOMIC DNA]</scope>
    <source>
        <strain evidence="8">KCTC 13193</strain>
    </source>
</reference>
<keyword evidence="5 6" id="KW-0067">ATP-binding</keyword>
<dbReference type="EC" id="6.3.5.3" evidence="6"/>
<comment type="subunit">
    <text evidence="6">Part of the FGAM synthase complex composed of 1 PurL, 1 PurQ and 2 PurS subunits.</text>
</comment>
<dbReference type="Gene3D" id="3.30.1280.10">
    <property type="entry name" value="Phosphoribosylformylglycinamidine synthase subunit PurS"/>
    <property type="match status" value="1"/>
</dbReference>
<dbReference type="InterPro" id="IPR003850">
    <property type="entry name" value="PurS"/>
</dbReference>
<dbReference type="PANTHER" id="PTHR34696">
    <property type="entry name" value="PHOSPHORIBOSYLFORMYLGLYCINAMIDINE SYNTHASE SUBUNIT PURS"/>
    <property type="match status" value="1"/>
</dbReference>
<name>A0ABV7A9B2_9BACI</name>
<evidence type="ECO:0000256" key="5">
    <source>
        <dbReference type="ARBA" id="ARBA00022840"/>
    </source>
</evidence>
<dbReference type="EMBL" id="JBHRRZ010000037">
    <property type="protein sequence ID" value="MFC2949496.1"/>
    <property type="molecule type" value="Genomic_DNA"/>
</dbReference>
<protein>
    <recommendedName>
        <fullName evidence="6">Phosphoribosylformylglycinamidine synthase subunit PurS</fullName>
        <shortName evidence="6">FGAM synthase</shortName>
        <ecNumber evidence="6">6.3.5.3</ecNumber>
    </recommendedName>
    <alternativeName>
        <fullName evidence="6">Formylglycinamide ribonucleotide amidotransferase subunit III</fullName>
        <shortName evidence="6">FGAR amidotransferase III</shortName>
        <shortName evidence="6">FGAR-AT III</shortName>
    </alternativeName>
    <alternativeName>
        <fullName evidence="6">Phosphoribosylformylglycinamidine synthase subunit III</fullName>
    </alternativeName>
</protein>
<dbReference type="NCBIfam" id="TIGR00302">
    <property type="entry name" value="phosphoribosylformylglycinamidine synthase subunit PurS"/>
    <property type="match status" value="1"/>
</dbReference>
<dbReference type="SUPFAM" id="SSF82697">
    <property type="entry name" value="PurS-like"/>
    <property type="match status" value="1"/>
</dbReference>
<comment type="similarity">
    <text evidence="6">Belongs to the PurS family.</text>
</comment>
<keyword evidence="2 6" id="KW-0436">Ligase</keyword>
<evidence type="ECO:0000313" key="8">
    <source>
        <dbReference type="Proteomes" id="UP001595387"/>
    </source>
</evidence>
<proteinExistence type="inferred from homology"/>
<dbReference type="RefSeq" id="WP_390307466.1">
    <property type="nucleotide sequence ID" value="NZ_JBHRRZ010000037.1"/>
</dbReference>
<accession>A0ABV7A9B2</accession>
<evidence type="ECO:0000256" key="3">
    <source>
        <dbReference type="ARBA" id="ARBA00022741"/>
    </source>
</evidence>
<dbReference type="Proteomes" id="UP001595387">
    <property type="component" value="Unassembled WGS sequence"/>
</dbReference>
<comment type="function">
    <text evidence="6">Part of the phosphoribosylformylglycinamidine synthase complex involved in the purines biosynthetic pathway. Catalyzes the ATP-dependent conversion of formylglycinamide ribonucleotide (FGAR) and glutamine to yield formylglycinamidine ribonucleotide (FGAM) and glutamate. The FGAM synthase complex is composed of three subunits. PurQ produces an ammonia molecule by converting glutamine to glutamate. PurL transfers the ammonia molecule to FGAR to form FGAM in an ATP-dependent manner. PurS interacts with PurQ and PurL and is thought to assist in the transfer of the ammonia molecule from PurQ to PurL.</text>
</comment>
<evidence type="ECO:0000313" key="7">
    <source>
        <dbReference type="EMBL" id="MFC2949496.1"/>
    </source>
</evidence>
<evidence type="ECO:0000256" key="1">
    <source>
        <dbReference type="ARBA" id="ARBA00022490"/>
    </source>
</evidence>
<evidence type="ECO:0000256" key="2">
    <source>
        <dbReference type="ARBA" id="ARBA00022598"/>
    </source>
</evidence>
<comment type="subcellular location">
    <subcellularLocation>
        <location evidence="6">Cytoplasm</location>
    </subcellularLocation>
</comment>
<dbReference type="NCBIfam" id="NF004630">
    <property type="entry name" value="PRK05974.1"/>
    <property type="match status" value="1"/>
</dbReference>